<protein>
    <recommendedName>
        <fullName evidence="4">Lipocalin-like domain-containing protein</fullName>
    </recommendedName>
</protein>
<evidence type="ECO:0008006" key="4">
    <source>
        <dbReference type="Google" id="ProtNLM"/>
    </source>
</evidence>
<dbReference type="EMBL" id="JBDJNQ010000013">
    <property type="protein sequence ID" value="MEN5380016.1"/>
    <property type="molecule type" value="Genomic_DNA"/>
</dbReference>
<gene>
    <name evidence="2" type="ORF">ABE541_22300</name>
</gene>
<dbReference type="Proteomes" id="UP001409291">
    <property type="component" value="Unassembled WGS sequence"/>
</dbReference>
<evidence type="ECO:0000313" key="3">
    <source>
        <dbReference type="Proteomes" id="UP001409291"/>
    </source>
</evidence>
<feature type="chain" id="PRO_5046828212" description="Lipocalin-like domain-containing protein" evidence="1">
    <location>
        <begin position="23"/>
        <end position="151"/>
    </location>
</feature>
<reference evidence="2 3" key="1">
    <citation type="submission" date="2024-04" db="EMBL/GenBank/DDBJ databases">
        <title>WGS of bacteria from Torrens River.</title>
        <authorList>
            <person name="Wyrsch E.R."/>
            <person name="Drigo B."/>
        </authorList>
    </citation>
    <scope>NUCLEOTIDE SEQUENCE [LARGE SCALE GENOMIC DNA]</scope>
    <source>
        <strain evidence="2 3">TWI391</strain>
    </source>
</reference>
<name>A0ABV0BZ21_9SPHI</name>
<dbReference type="PROSITE" id="PS51257">
    <property type="entry name" value="PROKAR_LIPOPROTEIN"/>
    <property type="match status" value="1"/>
</dbReference>
<sequence>MKKTASFTFFSLLLTITILSCADAERKKNNFPNDLKNSKWIIQEGGLVTIDGDTTYRLSKRIDTAFIFNFYAIDFLDQERFTSYDSWECGNDCFTQIFGRYYFTKADQIEMQVDSIARSGTCEAPTQVFTISKVMSFNMVKKGDQLQLIRK</sequence>
<accession>A0ABV0BZ21</accession>
<evidence type="ECO:0000313" key="2">
    <source>
        <dbReference type="EMBL" id="MEN5380016.1"/>
    </source>
</evidence>
<evidence type="ECO:0000256" key="1">
    <source>
        <dbReference type="SAM" id="SignalP"/>
    </source>
</evidence>
<keyword evidence="1" id="KW-0732">Signal</keyword>
<organism evidence="2 3">
    <name type="scientific">Sphingobacterium kitahiroshimense</name>
    <dbReference type="NCBI Taxonomy" id="470446"/>
    <lineage>
        <taxon>Bacteria</taxon>
        <taxon>Pseudomonadati</taxon>
        <taxon>Bacteroidota</taxon>
        <taxon>Sphingobacteriia</taxon>
        <taxon>Sphingobacteriales</taxon>
        <taxon>Sphingobacteriaceae</taxon>
        <taxon>Sphingobacterium</taxon>
    </lineage>
</organism>
<comment type="caution">
    <text evidence="2">The sequence shown here is derived from an EMBL/GenBank/DDBJ whole genome shotgun (WGS) entry which is preliminary data.</text>
</comment>
<feature type="signal peptide" evidence="1">
    <location>
        <begin position="1"/>
        <end position="22"/>
    </location>
</feature>
<keyword evidence="3" id="KW-1185">Reference proteome</keyword>
<dbReference type="RefSeq" id="WP_132845627.1">
    <property type="nucleotide sequence ID" value="NZ_JBDJNQ010000013.1"/>
</dbReference>
<proteinExistence type="predicted"/>